<reference evidence="3" key="1">
    <citation type="journal article" date="2018" name="PLoS ONE">
        <title>Chinook salmon (Oncorhynchus tshawytscha) genome and transcriptome.</title>
        <authorList>
            <person name="Christensen K.A."/>
            <person name="Leong J.S."/>
            <person name="Sakhrani D."/>
            <person name="Biagi C.A."/>
            <person name="Minkley D.R."/>
            <person name="Withler R.E."/>
            <person name="Rondeau E.B."/>
            <person name="Koop B.F."/>
            <person name="Devlin R.H."/>
        </authorList>
    </citation>
    <scope>NUCLEOTIDE SEQUENCE [LARGE SCALE GENOMIC DNA]</scope>
</reference>
<feature type="compositionally biased region" description="Pro residues" evidence="1">
    <location>
        <begin position="8"/>
        <end position="24"/>
    </location>
</feature>
<sequence length="88" mass="9610">VLLFSSPSPCPRSPASVPPLPSHPPSLSGLEVSKQRLLSENNLTLTFEIQLKMLCACVCVYLCVRRVGVELEDSSVGVPIIQFHTYTL</sequence>
<organism evidence="2 3">
    <name type="scientific">Oncorhynchus tshawytscha</name>
    <name type="common">Chinook salmon</name>
    <name type="synonym">Salmo tshawytscha</name>
    <dbReference type="NCBI Taxonomy" id="74940"/>
    <lineage>
        <taxon>Eukaryota</taxon>
        <taxon>Metazoa</taxon>
        <taxon>Chordata</taxon>
        <taxon>Craniata</taxon>
        <taxon>Vertebrata</taxon>
        <taxon>Euteleostomi</taxon>
        <taxon>Actinopterygii</taxon>
        <taxon>Neopterygii</taxon>
        <taxon>Teleostei</taxon>
        <taxon>Protacanthopterygii</taxon>
        <taxon>Salmoniformes</taxon>
        <taxon>Salmonidae</taxon>
        <taxon>Salmoninae</taxon>
        <taxon>Oncorhynchus</taxon>
    </lineage>
</organism>
<reference evidence="2" key="2">
    <citation type="submission" date="2025-08" db="UniProtKB">
        <authorList>
            <consortium name="Ensembl"/>
        </authorList>
    </citation>
    <scope>IDENTIFICATION</scope>
</reference>
<feature type="region of interest" description="Disordered" evidence="1">
    <location>
        <begin position="1"/>
        <end position="27"/>
    </location>
</feature>
<proteinExistence type="predicted"/>
<accession>A0AAZ3SI42</accession>
<reference evidence="2" key="3">
    <citation type="submission" date="2025-09" db="UniProtKB">
        <authorList>
            <consortium name="Ensembl"/>
        </authorList>
    </citation>
    <scope>IDENTIFICATION</scope>
</reference>
<protein>
    <submittedName>
        <fullName evidence="2">Uncharacterized protein</fullName>
    </submittedName>
</protein>
<evidence type="ECO:0000313" key="2">
    <source>
        <dbReference type="Ensembl" id="ENSOTSP00005152739.1"/>
    </source>
</evidence>
<keyword evidence="3" id="KW-1185">Reference proteome</keyword>
<dbReference type="Ensembl" id="ENSOTST00005181327.1">
    <property type="protein sequence ID" value="ENSOTSP00005152739.1"/>
    <property type="gene ID" value="ENSOTSG00005064025.1"/>
</dbReference>
<evidence type="ECO:0000313" key="3">
    <source>
        <dbReference type="Proteomes" id="UP000694402"/>
    </source>
</evidence>
<dbReference type="Proteomes" id="UP000694402">
    <property type="component" value="Unassembled WGS sequence"/>
</dbReference>
<evidence type="ECO:0000256" key="1">
    <source>
        <dbReference type="SAM" id="MobiDB-lite"/>
    </source>
</evidence>
<name>A0AAZ3SI42_ONCTS</name>
<dbReference type="GeneTree" id="ENSGT00550000074977"/>
<dbReference type="AlphaFoldDB" id="A0AAZ3SI42"/>